<comment type="caution">
    <text evidence="2">The sequence shown here is derived from an EMBL/GenBank/DDBJ whole genome shotgun (WGS) entry which is preliminary data.</text>
</comment>
<dbReference type="EMBL" id="JBDZDV010000002">
    <property type="protein sequence ID" value="MET3110650.1"/>
    <property type="molecule type" value="Genomic_DNA"/>
</dbReference>
<evidence type="ECO:0000313" key="2">
    <source>
        <dbReference type="EMBL" id="MET3110650.1"/>
    </source>
</evidence>
<reference evidence="2 3" key="1">
    <citation type="submission" date="2024-05" db="EMBL/GenBank/DDBJ databases">
        <title>Genomic Encyclopedia of Type Strains, Phase IV (KMG-IV): sequencing the most valuable type-strain genomes for metagenomic binning, comparative biology and taxonomic classification.</title>
        <authorList>
            <person name="Goeker M."/>
        </authorList>
    </citation>
    <scope>NUCLEOTIDE SEQUENCE [LARGE SCALE GENOMIC DNA]</scope>
    <source>
        <strain evidence="2 3">DSM 25286</strain>
    </source>
</reference>
<evidence type="ECO:0000313" key="3">
    <source>
        <dbReference type="Proteomes" id="UP001549019"/>
    </source>
</evidence>
<protein>
    <submittedName>
        <fullName evidence="2">Uncharacterized protein</fullName>
    </submittedName>
</protein>
<keyword evidence="3" id="KW-1185">Reference proteome</keyword>
<accession>A0ABV2E9A8</accession>
<dbReference type="RefSeq" id="WP_230821535.1">
    <property type="nucleotide sequence ID" value="NZ_JAJNCU010000003.1"/>
</dbReference>
<feature type="region of interest" description="Disordered" evidence="1">
    <location>
        <begin position="56"/>
        <end position="78"/>
    </location>
</feature>
<evidence type="ECO:0000256" key="1">
    <source>
        <dbReference type="SAM" id="MobiDB-lite"/>
    </source>
</evidence>
<feature type="compositionally biased region" description="Basic residues" evidence="1">
    <location>
        <begin position="67"/>
        <end position="78"/>
    </location>
</feature>
<dbReference type="Proteomes" id="UP001549019">
    <property type="component" value="Unassembled WGS sequence"/>
</dbReference>
<gene>
    <name evidence="2" type="ORF">ABHD89_001052</name>
</gene>
<organism evidence="2 3">
    <name type="scientific">Salinicoccus halitifaciens</name>
    <dbReference type="NCBI Taxonomy" id="1073415"/>
    <lineage>
        <taxon>Bacteria</taxon>
        <taxon>Bacillati</taxon>
        <taxon>Bacillota</taxon>
        <taxon>Bacilli</taxon>
        <taxon>Bacillales</taxon>
        <taxon>Staphylococcaceae</taxon>
        <taxon>Salinicoccus</taxon>
    </lineage>
</organism>
<proteinExistence type="predicted"/>
<sequence>MDDYRQIYHLTDRIFKVAVAELNSPDDLLHWLHLYELMDRVDYHYDKEVVSEIKHEARSTSDLGHLSRSRHKKNDSNF</sequence>
<name>A0ABV2E9A8_9STAP</name>